<dbReference type="Proteomes" id="UP001621964">
    <property type="component" value="Unassembled WGS sequence"/>
</dbReference>
<dbReference type="Pfam" id="PF00892">
    <property type="entry name" value="EamA"/>
    <property type="match status" value="1"/>
</dbReference>
<name>A0ABW8Q6E6_9NEIS</name>
<gene>
    <name evidence="10" type="primary">rarD</name>
    <name evidence="10" type="ORF">ACI43T_09215</name>
</gene>
<feature type="transmembrane region" description="Helical" evidence="8">
    <location>
        <begin position="43"/>
        <end position="65"/>
    </location>
</feature>
<keyword evidence="7 8" id="KW-0472">Membrane</keyword>
<evidence type="ECO:0000313" key="11">
    <source>
        <dbReference type="Proteomes" id="UP001621964"/>
    </source>
</evidence>
<dbReference type="InterPro" id="IPR000620">
    <property type="entry name" value="EamA_dom"/>
</dbReference>
<keyword evidence="5 8" id="KW-0812">Transmembrane</keyword>
<dbReference type="InterPro" id="IPR037185">
    <property type="entry name" value="EmrE-like"/>
</dbReference>
<feature type="transmembrane region" description="Helical" evidence="8">
    <location>
        <begin position="131"/>
        <end position="149"/>
    </location>
</feature>
<evidence type="ECO:0000259" key="9">
    <source>
        <dbReference type="Pfam" id="PF00892"/>
    </source>
</evidence>
<evidence type="ECO:0000256" key="3">
    <source>
        <dbReference type="ARBA" id="ARBA00022448"/>
    </source>
</evidence>
<evidence type="ECO:0000256" key="8">
    <source>
        <dbReference type="SAM" id="Phobius"/>
    </source>
</evidence>
<evidence type="ECO:0000256" key="2">
    <source>
        <dbReference type="ARBA" id="ARBA00007362"/>
    </source>
</evidence>
<dbReference type="PANTHER" id="PTHR22911">
    <property type="entry name" value="ACYL-MALONYL CONDENSING ENZYME-RELATED"/>
    <property type="match status" value="1"/>
</dbReference>
<dbReference type="EMBL" id="JBJGEB010000009">
    <property type="protein sequence ID" value="MFK7642668.1"/>
    <property type="molecule type" value="Genomic_DNA"/>
</dbReference>
<evidence type="ECO:0000256" key="7">
    <source>
        <dbReference type="ARBA" id="ARBA00023136"/>
    </source>
</evidence>
<keyword evidence="6 8" id="KW-1133">Transmembrane helix</keyword>
<feature type="transmembrane region" description="Helical" evidence="8">
    <location>
        <begin position="249"/>
        <end position="269"/>
    </location>
</feature>
<proteinExistence type="inferred from homology"/>
<feature type="transmembrane region" description="Helical" evidence="8">
    <location>
        <begin position="275"/>
        <end position="293"/>
    </location>
</feature>
<feature type="transmembrane region" description="Helical" evidence="8">
    <location>
        <begin position="12"/>
        <end position="31"/>
    </location>
</feature>
<comment type="caution">
    <text evidence="10">The sequence shown here is derived from an EMBL/GenBank/DDBJ whole genome shotgun (WGS) entry which is preliminary data.</text>
</comment>
<sequence length="303" mass="32965">MTRPPSEEYRKGLIYAFSCYLLWGLFPLYWFPITHSGMGADQILAQRICWSAVFSSAVLLLMRQAGPLLRAVRDRRLLLAFVCSAAAISVNWLVYLWAITHDHVLDASLGYFIAPLVNVLLGRIFFKEKLGFVQIAAVLLAVTGILWLAVPAGRLPWVSLLLAASFGVYGLLRKLAPLDALSGMTLETLLMLPFALGYLGLKAAQGGLVFSGLGAVPMAVLIGSGAVTVVPLLMFAAAAKRIALGDLGMIQYISPSIQFFLGLTLFGEAFSTQRFAGYLWVWLGVAVYVYGVVRTGKKRNKAV</sequence>
<reference evidence="10 11" key="1">
    <citation type="submission" date="2024-11" db="EMBL/GenBank/DDBJ databases">
        <authorList>
            <person name="Mikucki A.G."/>
            <person name="Kahler C.M."/>
        </authorList>
    </citation>
    <scope>NUCLEOTIDE SEQUENCE [LARGE SCALE GENOMIC DNA]</scope>
    <source>
        <strain evidence="10 11">EXNM717</strain>
    </source>
</reference>
<evidence type="ECO:0000256" key="5">
    <source>
        <dbReference type="ARBA" id="ARBA00022692"/>
    </source>
</evidence>
<organism evidence="10 11">
    <name type="scientific">Neisseria oralis</name>
    <dbReference type="NCBI Taxonomy" id="1107316"/>
    <lineage>
        <taxon>Bacteria</taxon>
        <taxon>Pseudomonadati</taxon>
        <taxon>Pseudomonadota</taxon>
        <taxon>Betaproteobacteria</taxon>
        <taxon>Neisseriales</taxon>
        <taxon>Neisseriaceae</taxon>
        <taxon>Neisseria</taxon>
    </lineage>
</organism>
<dbReference type="RefSeq" id="WP_405386710.1">
    <property type="nucleotide sequence ID" value="NZ_JBJGEB010000009.1"/>
</dbReference>
<evidence type="ECO:0000313" key="10">
    <source>
        <dbReference type="EMBL" id="MFK7642668.1"/>
    </source>
</evidence>
<evidence type="ECO:0000256" key="4">
    <source>
        <dbReference type="ARBA" id="ARBA00022475"/>
    </source>
</evidence>
<feature type="transmembrane region" description="Helical" evidence="8">
    <location>
        <begin position="77"/>
        <end position="97"/>
    </location>
</feature>
<keyword evidence="3" id="KW-0813">Transport</keyword>
<keyword evidence="4" id="KW-1003">Cell membrane</keyword>
<comment type="subcellular location">
    <subcellularLocation>
        <location evidence="1">Cell membrane</location>
        <topology evidence="1">Multi-pass membrane protein</topology>
    </subcellularLocation>
</comment>
<feature type="transmembrane region" description="Helical" evidence="8">
    <location>
        <begin position="109"/>
        <end position="126"/>
    </location>
</feature>
<comment type="similarity">
    <text evidence="2">Belongs to the EamA transporter family.</text>
</comment>
<dbReference type="NCBIfam" id="TIGR00688">
    <property type="entry name" value="rarD"/>
    <property type="match status" value="1"/>
</dbReference>
<feature type="transmembrane region" description="Helical" evidence="8">
    <location>
        <begin position="184"/>
        <end position="201"/>
    </location>
</feature>
<protein>
    <submittedName>
        <fullName evidence="10">EamA family transporter RarD</fullName>
    </submittedName>
</protein>
<keyword evidence="11" id="KW-1185">Reference proteome</keyword>
<feature type="transmembrane region" description="Helical" evidence="8">
    <location>
        <begin position="155"/>
        <end position="172"/>
    </location>
</feature>
<feature type="domain" description="EamA" evidence="9">
    <location>
        <begin position="11"/>
        <end position="148"/>
    </location>
</feature>
<dbReference type="InterPro" id="IPR004626">
    <property type="entry name" value="RarD"/>
</dbReference>
<dbReference type="SUPFAM" id="SSF103481">
    <property type="entry name" value="Multidrug resistance efflux transporter EmrE"/>
    <property type="match status" value="2"/>
</dbReference>
<evidence type="ECO:0000256" key="6">
    <source>
        <dbReference type="ARBA" id="ARBA00022989"/>
    </source>
</evidence>
<dbReference type="PANTHER" id="PTHR22911:SF137">
    <property type="entry name" value="SOLUTE CARRIER FAMILY 35 MEMBER G2-RELATED"/>
    <property type="match status" value="1"/>
</dbReference>
<feature type="transmembrane region" description="Helical" evidence="8">
    <location>
        <begin position="213"/>
        <end position="237"/>
    </location>
</feature>
<evidence type="ECO:0000256" key="1">
    <source>
        <dbReference type="ARBA" id="ARBA00004651"/>
    </source>
</evidence>
<accession>A0ABW8Q6E6</accession>